<dbReference type="SUPFAM" id="SSF52540">
    <property type="entry name" value="P-loop containing nucleoside triphosphate hydrolases"/>
    <property type="match status" value="1"/>
</dbReference>
<evidence type="ECO:0000313" key="2">
    <source>
        <dbReference type="Proteomes" id="UP000484164"/>
    </source>
</evidence>
<evidence type="ECO:0000313" key="1">
    <source>
        <dbReference type="EMBL" id="KAB2815657.1"/>
    </source>
</evidence>
<evidence type="ECO:0008006" key="3">
    <source>
        <dbReference type="Google" id="ProtNLM"/>
    </source>
</evidence>
<sequence>MRILIYGLAKSGTTALHIRIKQAMESDLNVEVMEVFEPVKRSGDDFVKLDGTSFPLAEHTLIKALMPTVAGNGATPESMLADYSDFDKKIFINRDPRDRWISGFFYRWFHRHRPDEKEFERAIRLTQFKEKHPSDVPFYALFSTSPARIASWKERQKNQLKGVDSFIDEASSRDWLILKYEDFMDGKLDELEEYLGLKISSKDAEDQRFSHVARSKSYGSWRRWFTPEDVEMYGDVFNPFLEKHGYDASDWKLKPQTSLPSAEGSEYMYKLFHGQAAKRKKKGWRLFR</sequence>
<keyword evidence="2" id="KW-1185">Reference proteome</keyword>
<dbReference type="EMBL" id="WBVQ01000002">
    <property type="protein sequence ID" value="KAB2815657.1"/>
    <property type="molecule type" value="Genomic_DNA"/>
</dbReference>
<name>A0A6L3ZDY9_9FLAO</name>
<organism evidence="1 2">
    <name type="scientific">Phaeocystidibacter marisrubri</name>
    <dbReference type="NCBI Taxonomy" id="1577780"/>
    <lineage>
        <taxon>Bacteria</taxon>
        <taxon>Pseudomonadati</taxon>
        <taxon>Bacteroidota</taxon>
        <taxon>Flavobacteriia</taxon>
        <taxon>Flavobacteriales</taxon>
        <taxon>Phaeocystidibacteraceae</taxon>
        <taxon>Phaeocystidibacter</taxon>
    </lineage>
</organism>
<dbReference type="Proteomes" id="UP000484164">
    <property type="component" value="Unassembled WGS sequence"/>
</dbReference>
<accession>A0A6L3ZDY9</accession>
<dbReference type="Gene3D" id="3.40.50.300">
    <property type="entry name" value="P-loop containing nucleotide triphosphate hydrolases"/>
    <property type="match status" value="1"/>
</dbReference>
<gene>
    <name evidence="1" type="ORF">F8C82_08110</name>
</gene>
<dbReference type="AlphaFoldDB" id="A0A6L3ZDY9"/>
<reference evidence="1 2" key="1">
    <citation type="submission" date="2019-10" db="EMBL/GenBank/DDBJ databases">
        <title>Genome sequence of Phaeocystidibacter marisrubri JCM30614 (type strain).</title>
        <authorList>
            <person name="Bowman J.P."/>
        </authorList>
    </citation>
    <scope>NUCLEOTIDE SEQUENCE [LARGE SCALE GENOMIC DNA]</scope>
    <source>
        <strain evidence="1 2">JCM 30614</strain>
    </source>
</reference>
<comment type="caution">
    <text evidence="1">The sequence shown here is derived from an EMBL/GenBank/DDBJ whole genome shotgun (WGS) entry which is preliminary data.</text>
</comment>
<dbReference type="RefSeq" id="WP_151693087.1">
    <property type="nucleotide sequence ID" value="NZ_BMGX01000001.1"/>
</dbReference>
<protein>
    <recommendedName>
        <fullName evidence="3">Sulfotransferase domain-containing protein</fullName>
    </recommendedName>
</protein>
<dbReference type="OrthoDB" id="8767516at2"/>
<dbReference type="InterPro" id="IPR027417">
    <property type="entry name" value="P-loop_NTPase"/>
</dbReference>
<proteinExistence type="predicted"/>